<evidence type="ECO:0000259" key="20">
    <source>
        <dbReference type="PROSITE" id="PS51387"/>
    </source>
</evidence>
<evidence type="ECO:0000256" key="12">
    <source>
        <dbReference type="ARBA" id="ARBA00022960"/>
    </source>
</evidence>
<dbReference type="Proteomes" id="UP000184233">
    <property type="component" value="Unassembled WGS sequence"/>
</dbReference>
<comment type="subcellular location">
    <subcellularLocation>
        <location evidence="3 19">Cytoplasm</location>
    </subcellularLocation>
</comment>
<feature type="active site" description="Proton donor" evidence="19">
    <location>
        <position position="235"/>
    </location>
</feature>
<dbReference type="PROSITE" id="PS51387">
    <property type="entry name" value="FAD_PCMH"/>
    <property type="match status" value="1"/>
</dbReference>
<accession>A0A1M3L357</accession>
<dbReference type="InterPro" id="IPR016167">
    <property type="entry name" value="FAD-bd_PCMH_sub1"/>
</dbReference>
<evidence type="ECO:0000256" key="8">
    <source>
        <dbReference type="ARBA" id="ARBA00022618"/>
    </source>
</evidence>
<dbReference type="InterPro" id="IPR003170">
    <property type="entry name" value="MurB"/>
</dbReference>
<dbReference type="Gene3D" id="3.30.43.10">
    <property type="entry name" value="Uridine Diphospho-n-acetylenolpyruvylglucosamine Reductase, domain 2"/>
    <property type="match status" value="1"/>
</dbReference>
<evidence type="ECO:0000256" key="6">
    <source>
        <dbReference type="ARBA" id="ARBA00015188"/>
    </source>
</evidence>
<keyword evidence="13 19" id="KW-0573">Peptidoglycan synthesis</keyword>
<dbReference type="InterPro" id="IPR011601">
    <property type="entry name" value="MurB_C"/>
</dbReference>
<dbReference type="AlphaFoldDB" id="A0A1M3L357"/>
<comment type="caution">
    <text evidence="21">The sequence shown here is derived from an EMBL/GenBank/DDBJ whole genome shotgun (WGS) entry which is preliminary data.</text>
</comment>
<dbReference type="HAMAP" id="MF_00037">
    <property type="entry name" value="MurB"/>
    <property type="match status" value="1"/>
</dbReference>
<comment type="pathway">
    <text evidence="4 19">Cell wall biogenesis; peptidoglycan biosynthesis.</text>
</comment>
<name>A0A1M3L357_9BACT</name>
<dbReference type="GO" id="GO:0005829">
    <property type="term" value="C:cytosol"/>
    <property type="evidence" value="ECO:0007669"/>
    <property type="project" value="TreeGrafter"/>
</dbReference>
<gene>
    <name evidence="19" type="primary">murB</name>
    <name evidence="21" type="ORF">BGO89_05630</name>
</gene>
<evidence type="ECO:0000256" key="3">
    <source>
        <dbReference type="ARBA" id="ARBA00004496"/>
    </source>
</evidence>
<dbReference type="InterPro" id="IPR006094">
    <property type="entry name" value="Oxid_FAD_bind_N"/>
</dbReference>
<dbReference type="EMBL" id="MKVH01000009">
    <property type="protein sequence ID" value="OJX59697.1"/>
    <property type="molecule type" value="Genomic_DNA"/>
</dbReference>
<protein>
    <recommendedName>
        <fullName evidence="6 19">UDP-N-acetylenolpyruvoylglucosamine reductase</fullName>
        <ecNumber evidence="5 19">1.3.1.98</ecNumber>
    </recommendedName>
    <alternativeName>
        <fullName evidence="17 19">UDP-N-acetylmuramate dehydrogenase</fullName>
    </alternativeName>
</protein>
<proteinExistence type="inferred from homology"/>
<keyword evidence="12 19" id="KW-0133">Cell shape</keyword>
<keyword evidence="10 19" id="KW-0274">FAD</keyword>
<dbReference type="Gene3D" id="3.90.78.10">
    <property type="entry name" value="UDP-N-acetylenolpyruvoylglucosamine reductase, C-terminal domain"/>
    <property type="match status" value="1"/>
</dbReference>
<dbReference type="Pfam" id="PF01565">
    <property type="entry name" value="FAD_binding_4"/>
    <property type="match status" value="1"/>
</dbReference>
<feature type="active site" evidence="19">
    <location>
        <position position="161"/>
    </location>
</feature>
<reference evidence="21 22" key="1">
    <citation type="submission" date="2016-09" db="EMBL/GenBank/DDBJ databases">
        <title>Genome-resolved meta-omics ties microbial dynamics to process performance in biotechnology for thiocyanate degradation.</title>
        <authorList>
            <person name="Kantor R.S."/>
            <person name="Huddy R.J."/>
            <person name="Iyer R."/>
            <person name="Thomas B.C."/>
            <person name="Brown C.T."/>
            <person name="Anantharaman K."/>
            <person name="Tringe S."/>
            <person name="Hettich R.L."/>
            <person name="Harrison S.T."/>
            <person name="Banfield J.F."/>
        </authorList>
    </citation>
    <scope>NUCLEOTIDE SEQUENCE [LARGE SCALE GENOMIC DNA]</scope>
    <source>
        <strain evidence="21">59-99</strain>
    </source>
</reference>
<feature type="domain" description="FAD-binding PCMH-type" evidence="20">
    <location>
        <begin position="17"/>
        <end position="185"/>
    </location>
</feature>
<dbReference type="STRING" id="1895771.BGO89_05630"/>
<dbReference type="InterPro" id="IPR036635">
    <property type="entry name" value="MurB_C_sf"/>
</dbReference>
<dbReference type="GO" id="GO:0071555">
    <property type="term" value="P:cell wall organization"/>
    <property type="evidence" value="ECO:0007669"/>
    <property type="project" value="UniProtKB-KW"/>
</dbReference>
<dbReference type="NCBIfam" id="NF010478">
    <property type="entry name" value="PRK13903.1"/>
    <property type="match status" value="1"/>
</dbReference>
<dbReference type="Pfam" id="PF02873">
    <property type="entry name" value="MurB_C"/>
    <property type="match status" value="1"/>
</dbReference>
<evidence type="ECO:0000256" key="4">
    <source>
        <dbReference type="ARBA" id="ARBA00004752"/>
    </source>
</evidence>
<comment type="function">
    <text evidence="2 19">Cell wall formation.</text>
</comment>
<keyword evidence="8 19" id="KW-0132">Cell division</keyword>
<dbReference type="GO" id="GO:0009252">
    <property type="term" value="P:peptidoglycan biosynthetic process"/>
    <property type="evidence" value="ECO:0007669"/>
    <property type="project" value="UniProtKB-UniRule"/>
</dbReference>
<keyword evidence="14 19" id="KW-0560">Oxidoreductase</keyword>
<dbReference type="SUPFAM" id="SSF56194">
    <property type="entry name" value="Uridine diphospho-N-Acetylenolpyruvylglucosamine reductase, MurB, C-terminal domain"/>
    <property type="match status" value="1"/>
</dbReference>
<keyword evidence="16 19" id="KW-0961">Cell wall biogenesis/degradation</keyword>
<evidence type="ECO:0000256" key="11">
    <source>
        <dbReference type="ARBA" id="ARBA00022857"/>
    </source>
</evidence>
<dbReference type="UniPathway" id="UPA00219"/>
<dbReference type="Gene3D" id="3.30.465.10">
    <property type="match status" value="1"/>
</dbReference>
<comment type="cofactor">
    <cofactor evidence="1 19">
        <name>FAD</name>
        <dbReference type="ChEBI" id="CHEBI:57692"/>
    </cofactor>
</comment>
<evidence type="ECO:0000256" key="14">
    <source>
        <dbReference type="ARBA" id="ARBA00023002"/>
    </source>
</evidence>
<evidence type="ECO:0000313" key="21">
    <source>
        <dbReference type="EMBL" id="OJX59697.1"/>
    </source>
</evidence>
<dbReference type="GO" id="GO:0051301">
    <property type="term" value="P:cell division"/>
    <property type="evidence" value="ECO:0007669"/>
    <property type="project" value="UniProtKB-KW"/>
</dbReference>
<comment type="similarity">
    <text evidence="19">Belongs to the MurB family.</text>
</comment>
<evidence type="ECO:0000256" key="13">
    <source>
        <dbReference type="ARBA" id="ARBA00022984"/>
    </source>
</evidence>
<evidence type="ECO:0000256" key="19">
    <source>
        <dbReference type="HAMAP-Rule" id="MF_00037"/>
    </source>
</evidence>
<dbReference type="NCBIfam" id="NF000755">
    <property type="entry name" value="PRK00046.1"/>
    <property type="match status" value="1"/>
</dbReference>
<dbReference type="GO" id="GO:0071949">
    <property type="term" value="F:FAD binding"/>
    <property type="evidence" value="ECO:0007669"/>
    <property type="project" value="InterPro"/>
</dbReference>
<evidence type="ECO:0000256" key="7">
    <source>
        <dbReference type="ARBA" id="ARBA00022490"/>
    </source>
</evidence>
<evidence type="ECO:0000256" key="1">
    <source>
        <dbReference type="ARBA" id="ARBA00001974"/>
    </source>
</evidence>
<evidence type="ECO:0000256" key="10">
    <source>
        <dbReference type="ARBA" id="ARBA00022827"/>
    </source>
</evidence>
<keyword evidence="15 19" id="KW-0131">Cell cycle</keyword>
<keyword evidence="7 19" id="KW-0963">Cytoplasm</keyword>
<evidence type="ECO:0000256" key="5">
    <source>
        <dbReference type="ARBA" id="ARBA00012518"/>
    </source>
</evidence>
<organism evidence="21 22">
    <name type="scientific">Candidatus Kapaibacterium thiocyanatum</name>
    <dbReference type="NCBI Taxonomy" id="1895771"/>
    <lineage>
        <taxon>Bacteria</taxon>
        <taxon>Pseudomonadati</taxon>
        <taxon>Candidatus Kapaibacteriota</taxon>
        <taxon>Candidatus Kapaibacteriia</taxon>
        <taxon>Candidatus Kapaibacteriales</taxon>
        <taxon>Candidatus Kapaibacteriaceae</taxon>
        <taxon>Candidatus Kapaibacterium</taxon>
    </lineage>
</organism>
<evidence type="ECO:0000313" key="22">
    <source>
        <dbReference type="Proteomes" id="UP000184233"/>
    </source>
</evidence>
<dbReference type="InterPro" id="IPR036318">
    <property type="entry name" value="FAD-bd_PCMH-like_sf"/>
</dbReference>
<dbReference type="PANTHER" id="PTHR21071:SF4">
    <property type="entry name" value="UDP-N-ACETYLENOLPYRUVOYLGLUCOSAMINE REDUCTASE"/>
    <property type="match status" value="1"/>
</dbReference>
<dbReference type="GO" id="GO:0008360">
    <property type="term" value="P:regulation of cell shape"/>
    <property type="evidence" value="ECO:0007669"/>
    <property type="project" value="UniProtKB-KW"/>
</dbReference>
<feature type="active site" evidence="19">
    <location>
        <position position="332"/>
    </location>
</feature>
<keyword evidence="9 19" id="KW-0285">Flavoprotein</keyword>
<dbReference type="GO" id="GO:0008762">
    <property type="term" value="F:UDP-N-acetylmuramate dehydrogenase activity"/>
    <property type="evidence" value="ECO:0007669"/>
    <property type="project" value="UniProtKB-UniRule"/>
</dbReference>
<dbReference type="EC" id="1.3.1.98" evidence="5 19"/>
<evidence type="ECO:0000256" key="2">
    <source>
        <dbReference type="ARBA" id="ARBA00003921"/>
    </source>
</evidence>
<comment type="catalytic activity">
    <reaction evidence="18 19">
        <text>UDP-N-acetyl-alpha-D-muramate + NADP(+) = UDP-N-acetyl-3-O-(1-carboxyvinyl)-alpha-D-glucosamine + NADPH + H(+)</text>
        <dbReference type="Rhea" id="RHEA:12248"/>
        <dbReference type="ChEBI" id="CHEBI:15378"/>
        <dbReference type="ChEBI" id="CHEBI:57783"/>
        <dbReference type="ChEBI" id="CHEBI:58349"/>
        <dbReference type="ChEBI" id="CHEBI:68483"/>
        <dbReference type="ChEBI" id="CHEBI:70757"/>
        <dbReference type="EC" id="1.3.1.98"/>
    </reaction>
</comment>
<evidence type="ECO:0000256" key="15">
    <source>
        <dbReference type="ARBA" id="ARBA00023306"/>
    </source>
</evidence>
<evidence type="ECO:0000256" key="16">
    <source>
        <dbReference type="ARBA" id="ARBA00023316"/>
    </source>
</evidence>
<keyword evidence="11 19" id="KW-0521">NADP</keyword>
<dbReference type="NCBIfam" id="TIGR00179">
    <property type="entry name" value="murB"/>
    <property type="match status" value="1"/>
</dbReference>
<evidence type="ECO:0000256" key="18">
    <source>
        <dbReference type="ARBA" id="ARBA00048914"/>
    </source>
</evidence>
<dbReference type="PANTHER" id="PTHR21071">
    <property type="entry name" value="UDP-N-ACETYLENOLPYRUVOYLGLUCOSAMINE REDUCTASE"/>
    <property type="match status" value="1"/>
</dbReference>
<evidence type="ECO:0000256" key="9">
    <source>
        <dbReference type="ARBA" id="ARBA00022630"/>
    </source>
</evidence>
<sequence>MQIHADVDLKPYTTFRVAAKAASLVVAGSAADIAEVLDSGSKPALILGGGSNILFTQDVDGLVLVNRIEGRDVVATLDDHVIVRFGAGESWHECVRWTVDNGWGGLENLALIPGTTGAAPMQNIGAYGVEQMACFHELTAMDRATGETMTFDAPRCRFGYRESVFKHELRDRMIITSVSYRLSTKPVINASYADVGNELASRDLSSPSIRDVFDAVVAIRRRKLPDPAVIGNAGSFFKNPVVDHRVYLDVCRIHGGEVPHYPQADGSVKVPAAWLIDRCGWKGYRRGDAGVHEHQALVIVNHGDATGEELLALSYDIQQSVRDRFGIDLEREVNVW</sequence>
<dbReference type="SUPFAM" id="SSF56176">
    <property type="entry name" value="FAD-binding/transporter-associated domain-like"/>
    <property type="match status" value="1"/>
</dbReference>
<dbReference type="InterPro" id="IPR016166">
    <property type="entry name" value="FAD-bd_PCMH"/>
</dbReference>
<evidence type="ECO:0000256" key="17">
    <source>
        <dbReference type="ARBA" id="ARBA00031026"/>
    </source>
</evidence>
<dbReference type="InterPro" id="IPR016169">
    <property type="entry name" value="FAD-bd_PCMH_sub2"/>
</dbReference>